<protein>
    <submittedName>
        <fullName evidence="2">SDR family oxidoreductase</fullName>
    </submittedName>
</protein>
<dbReference type="Pfam" id="PF05368">
    <property type="entry name" value="NmrA"/>
    <property type="match status" value="1"/>
</dbReference>
<accession>A0ABP8ADX1</accession>
<dbReference type="Gene3D" id="3.90.25.10">
    <property type="entry name" value="UDP-galactose 4-epimerase, domain 1"/>
    <property type="match status" value="1"/>
</dbReference>
<dbReference type="EMBL" id="BAABBX010000001">
    <property type="protein sequence ID" value="GAA4182413.1"/>
    <property type="molecule type" value="Genomic_DNA"/>
</dbReference>
<sequence length="291" mass="29997">MTAPELLITGVTGTTGGATAAALSARGVRYRAVTRRPELITDPAAEAVAAEFDDAETLRRALGGVRAAYLVSPSTEKAEAQQRRFIDVARAVGVEHIVLLSQFAARADSPVRFLRYHAAVEEHLSASGIGGTSLRPNLFMQGLLAMAVPIAVDGTLPAPIGDAAVSVIDARDIGEVAAEALTATEPLGTLTLTGPEALGHAAIAAALTRALGRPVRFIDVAPDAFAAALAGVVPAWQLDGLVEDYAHYAAGEARAVTTAVPDVLGRPARDIDAFARDYAAAFQAAGTKRSA</sequence>
<dbReference type="PANTHER" id="PTHR43162:SF1">
    <property type="entry name" value="PRESTALK A DIFFERENTIATION PROTEIN A"/>
    <property type="match status" value="1"/>
</dbReference>
<proteinExistence type="predicted"/>
<organism evidence="2 3">
    <name type="scientific">Gryllotalpicola kribbensis</name>
    <dbReference type="NCBI Taxonomy" id="993084"/>
    <lineage>
        <taxon>Bacteria</taxon>
        <taxon>Bacillati</taxon>
        <taxon>Actinomycetota</taxon>
        <taxon>Actinomycetes</taxon>
        <taxon>Micrococcales</taxon>
        <taxon>Microbacteriaceae</taxon>
        <taxon>Gryllotalpicola</taxon>
    </lineage>
</organism>
<name>A0ABP8ADX1_9MICO</name>
<feature type="domain" description="NmrA-like" evidence="1">
    <location>
        <begin position="6"/>
        <end position="229"/>
    </location>
</feature>
<dbReference type="Proteomes" id="UP001500213">
    <property type="component" value="Unassembled WGS sequence"/>
</dbReference>
<reference evidence="3" key="1">
    <citation type="journal article" date="2019" name="Int. J. Syst. Evol. Microbiol.">
        <title>The Global Catalogue of Microorganisms (GCM) 10K type strain sequencing project: providing services to taxonomists for standard genome sequencing and annotation.</title>
        <authorList>
            <consortium name="The Broad Institute Genomics Platform"/>
            <consortium name="The Broad Institute Genome Sequencing Center for Infectious Disease"/>
            <person name="Wu L."/>
            <person name="Ma J."/>
        </authorList>
    </citation>
    <scope>NUCLEOTIDE SEQUENCE [LARGE SCALE GENOMIC DNA]</scope>
    <source>
        <strain evidence="3">JCM 17593</strain>
    </source>
</reference>
<evidence type="ECO:0000259" key="1">
    <source>
        <dbReference type="Pfam" id="PF05368"/>
    </source>
</evidence>
<dbReference type="InterPro" id="IPR008030">
    <property type="entry name" value="NmrA-like"/>
</dbReference>
<dbReference type="RefSeq" id="WP_344772539.1">
    <property type="nucleotide sequence ID" value="NZ_BAABBX010000001.1"/>
</dbReference>
<evidence type="ECO:0000313" key="2">
    <source>
        <dbReference type="EMBL" id="GAA4182413.1"/>
    </source>
</evidence>
<keyword evidence="3" id="KW-1185">Reference proteome</keyword>
<evidence type="ECO:0000313" key="3">
    <source>
        <dbReference type="Proteomes" id="UP001500213"/>
    </source>
</evidence>
<dbReference type="InterPro" id="IPR051604">
    <property type="entry name" value="Ergot_Alk_Oxidoreductase"/>
</dbReference>
<dbReference type="PANTHER" id="PTHR43162">
    <property type="match status" value="1"/>
</dbReference>
<dbReference type="InterPro" id="IPR036291">
    <property type="entry name" value="NAD(P)-bd_dom_sf"/>
</dbReference>
<gene>
    <name evidence="2" type="ORF">GCM10022288_00270</name>
</gene>
<comment type="caution">
    <text evidence="2">The sequence shown here is derived from an EMBL/GenBank/DDBJ whole genome shotgun (WGS) entry which is preliminary data.</text>
</comment>
<dbReference type="SUPFAM" id="SSF51735">
    <property type="entry name" value="NAD(P)-binding Rossmann-fold domains"/>
    <property type="match status" value="1"/>
</dbReference>
<dbReference type="Gene3D" id="3.40.50.720">
    <property type="entry name" value="NAD(P)-binding Rossmann-like Domain"/>
    <property type="match status" value="1"/>
</dbReference>